<evidence type="ECO:0000256" key="9">
    <source>
        <dbReference type="ARBA" id="ARBA00051722"/>
    </source>
</evidence>
<name>A0A9J7LJP0_BRAFL</name>
<dbReference type="Pfam" id="PF00102">
    <property type="entry name" value="Y_phosphatase"/>
    <property type="match status" value="1"/>
</dbReference>
<keyword evidence="13" id="KW-1185">Reference proteome</keyword>
<keyword evidence="5" id="KW-1015">Disulfide bond</keyword>
<keyword evidence="7" id="KW-0325">Glycoprotein</keyword>
<feature type="domain" description="Ig-like" evidence="12">
    <location>
        <begin position="653"/>
        <end position="742"/>
    </location>
</feature>
<comment type="catalytic activity">
    <reaction evidence="9">
        <text>O-phospho-L-tyrosyl-[protein] + H2O = L-tyrosyl-[protein] + phosphate</text>
        <dbReference type="Rhea" id="RHEA:10684"/>
        <dbReference type="Rhea" id="RHEA-COMP:10136"/>
        <dbReference type="Rhea" id="RHEA-COMP:20101"/>
        <dbReference type="ChEBI" id="CHEBI:15377"/>
        <dbReference type="ChEBI" id="CHEBI:43474"/>
        <dbReference type="ChEBI" id="CHEBI:46858"/>
        <dbReference type="ChEBI" id="CHEBI:61978"/>
        <dbReference type="EC" id="3.1.3.48"/>
    </reaction>
</comment>
<dbReference type="Pfam" id="PF07679">
    <property type="entry name" value="I-set"/>
    <property type="match status" value="4"/>
</dbReference>
<dbReference type="SMART" id="SM00404">
    <property type="entry name" value="PTPc_motif"/>
    <property type="match status" value="1"/>
</dbReference>
<dbReference type="GeneID" id="118421150"/>
<dbReference type="GO" id="GO:0055013">
    <property type="term" value="P:cardiac muscle cell development"/>
    <property type="evidence" value="ECO:0007669"/>
    <property type="project" value="UniProtKB-ARBA"/>
</dbReference>
<evidence type="ECO:0000256" key="4">
    <source>
        <dbReference type="ARBA" id="ARBA00023136"/>
    </source>
</evidence>
<accession>A0A9J7LJP0</accession>
<dbReference type="PANTHER" id="PTHR11640">
    <property type="entry name" value="NEPHRIN"/>
    <property type="match status" value="1"/>
</dbReference>
<keyword evidence="4" id="KW-0472">Membrane</keyword>
<gene>
    <name evidence="14" type="primary">LOC118421150</name>
</gene>
<dbReference type="InterPro" id="IPR000242">
    <property type="entry name" value="PTP_cat"/>
</dbReference>
<dbReference type="CDD" id="cd00047">
    <property type="entry name" value="PTPc"/>
    <property type="match status" value="1"/>
</dbReference>
<dbReference type="FunFam" id="2.60.40.10:FF:000107">
    <property type="entry name" value="Myosin, light chain kinase a"/>
    <property type="match status" value="2"/>
</dbReference>
<dbReference type="OMA" id="EYINANH"/>
<dbReference type="GO" id="GO:0050808">
    <property type="term" value="P:synapse organization"/>
    <property type="evidence" value="ECO:0000318"/>
    <property type="project" value="GO_Central"/>
</dbReference>
<dbReference type="SMART" id="SM00194">
    <property type="entry name" value="PTPc"/>
    <property type="match status" value="1"/>
</dbReference>
<feature type="domain" description="Ig-like" evidence="12">
    <location>
        <begin position="474"/>
        <end position="558"/>
    </location>
</feature>
<dbReference type="InterPro" id="IPR013098">
    <property type="entry name" value="Ig_I-set"/>
</dbReference>
<feature type="domain" description="Tyrosine specific protein phosphatases" evidence="11">
    <location>
        <begin position="1662"/>
        <end position="1735"/>
    </location>
</feature>
<keyword evidence="3" id="KW-0904">Protein phosphatase</keyword>
<dbReference type="InterPro" id="IPR013151">
    <property type="entry name" value="Immunoglobulin_dom"/>
</dbReference>
<comment type="similarity">
    <text evidence="2">Belongs to the protein-tyrosine phosphatase family. Receptor class 2A subfamily.</text>
</comment>
<dbReference type="InterPro" id="IPR003595">
    <property type="entry name" value="Tyr_Pase_cat"/>
</dbReference>
<evidence type="ECO:0000256" key="7">
    <source>
        <dbReference type="ARBA" id="ARBA00023180"/>
    </source>
</evidence>
<dbReference type="GO" id="GO:0030424">
    <property type="term" value="C:axon"/>
    <property type="evidence" value="ECO:0000318"/>
    <property type="project" value="GO_Central"/>
</dbReference>
<sequence>MAADAREPATFHCEALAEASTHISITWAFHNGRDIPLPYHSRHRLDPDTRDLTILAVEEGDLGKYTCQVSTDNWNTKYLQHAWLSKYVKPRITTNMEDQEVRKGERMTLACQATGTPPPAYTWLYRNEDVRQLGSRYTVRDGTLEVQPIQVEDFGSETVRDKWDLFIREVQPKDAGVYRCEAFNNEGMDQTIVELVVQEPPEFAIKVPQRVSVAVNESFQFVCNATGNPIPAVTWLFKSEEVTSMSDMYGALLALDLVQREDEGNYTCLASSPVGDISTQMELLVKYPPSAAVSPADNVVEAGQSQLTLTCHVSGYPSPEQQWYKDGNPLVGGDRVETTGNHLTIHDVQANDTGDYACVAYNDFGMAQAWASIFVQVPPTIHAAPVNTSVFPGENVEWACLATGIPTPMVRWYKDGFDIYTINANGSQYYMEEESGDLTVLEADASTEGVYTCYADSEAGVDSASAWLKIYTAPTLYASENETYLQGDPVEILCLADGYPDSVVTWTFQGDPLTYKEGMMVEETGMISIEQVTLADAGLYQCNASNFVGWSEASVYITVHTPPRFIVHPSDVEVFPGDTTYFSCNATGVPTPRISWTFHPKTPGSGQLHPNQSSTGDLWVVNAGYQDEGIYQCTASNAAGNVTTMARLNILTPSNITVPPSNLTLLKGQTAEFPCGAVGFPLPDVTWTFQNMTIDASSHGSKYQIEETGTLVVKAVDLADVGWYSCTADNGVGNDTASAYLTVHVPAHFRRSPLDQAVTHTQNVVFYCEAGGVPTPRLHWRWNGSPTLGKGVHVSQDGRSLVIHFASYYHEGRYTCVASNTVGRREGTASLRINRKPVVTSISNPRPVKEGHSVVLECLHKGYPPPEVQWFHNRSRIHVPDQQVLGQKYHMNRKGVLQIHPVTWEDTGLYMCEVSNSLGSDMAKTGLVVWVAPRFTKREPYKTKEIFVYEKNVTLGCQAVGFPAPLIKWYRETDGRPMGLSDHQRFTVTGDLILTKVTKDDKGTYVCNASSDAGYIEDRIDIKILVAPVIYEGPFNRSVIVGGTARFRCKAHGQPDPKISWTYQPGMAVPFNPYRHGLTAQGREELPFDRARQSLGDGEELTITGVTRHDHGIYVCEASGGSAGKVWAMASLTVHGPPIIVEHPQSVVFTGTKKIIMRCYATGEGPLRYIWKRKGRKIGTGTRILLPVPDAIGQYHCEVSNNFGKSQSRVAVVRRLGNQEVDTGHGFMRREQLSFEAEEAMTNFANEFANEFYPRLREQLADQLKISINRVEYLRVYRGMVTFDLAPVEQGRLEPSYSMLAKDLKQRKRSDPLTVKFAENWYGLVYIPPPEPTPPKPVETRTVIVEKKVKYRVTVHVPWKPTTTPHTPTPDTELDNKVVAQDDDIDVGVLVGTVVGTIVFLSCIFISITVWRSYFADKKTPKSPHQQFSLLQHGFGGVEGWGNRGDRFELEYHPPPNMIKSKPMGYLTLKRLVEDIKNADDGALAVIKQEFESVPLNQAKIHHTPCGTEQKNRYMNVLPNPHTSVKLLQLNSDTTTEYINANHIRGYDRRQNAYIAAQGPLGTTRQDFWRMVWEQNVDIIVMTTGLVERDRVKCARYWPNSSGKTKHEDYGDLIVTVLSEDKNQKYAITRMELQHKDASEVRHIWHYWYTSWPDFGVPDEPDYILDLLEDMNCHRARSKPVIVHCSAGLGRTGAFIGIDMGMEQIQNESIVDPLLYFTRIRQDRGGSVQTLAQYIFIHQVLLLYFERKRSELSMQTDLTRLSMSTMSQGTSSLTQLTAML</sequence>
<feature type="domain" description="Ig-like" evidence="12">
    <location>
        <begin position="746"/>
        <end position="834"/>
    </location>
</feature>
<dbReference type="CDD" id="cd00096">
    <property type="entry name" value="Ig"/>
    <property type="match status" value="3"/>
</dbReference>
<organism evidence="13 14">
    <name type="scientific">Branchiostoma floridae</name>
    <name type="common">Florida lancelet</name>
    <name type="synonym">Amphioxus</name>
    <dbReference type="NCBI Taxonomy" id="7739"/>
    <lineage>
        <taxon>Eukaryota</taxon>
        <taxon>Metazoa</taxon>
        <taxon>Chordata</taxon>
        <taxon>Cephalochordata</taxon>
        <taxon>Leptocardii</taxon>
        <taxon>Amphioxiformes</taxon>
        <taxon>Branchiostomatidae</taxon>
        <taxon>Branchiostoma</taxon>
    </lineage>
</organism>
<dbReference type="GO" id="GO:0008046">
    <property type="term" value="F:axon guidance receptor activity"/>
    <property type="evidence" value="ECO:0000318"/>
    <property type="project" value="GO_Central"/>
</dbReference>
<feature type="domain" description="Ig-like" evidence="12">
    <location>
        <begin position="289"/>
        <end position="374"/>
    </location>
</feature>
<dbReference type="InterPro" id="IPR003599">
    <property type="entry name" value="Ig_sub"/>
</dbReference>
<dbReference type="Gene3D" id="2.60.40.10">
    <property type="entry name" value="Immunoglobulins"/>
    <property type="match status" value="13"/>
</dbReference>
<feature type="domain" description="Ig-like" evidence="12">
    <location>
        <begin position="1028"/>
        <end position="1133"/>
    </location>
</feature>
<reference evidence="14" key="2">
    <citation type="submission" date="2025-08" db="UniProtKB">
        <authorList>
            <consortium name="RefSeq"/>
        </authorList>
    </citation>
    <scope>IDENTIFICATION</scope>
    <source>
        <strain evidence="14">S238N-H82</strain>
        <tissue evidence="14">Testes</tissue>
    </source>
</reference>
<dbReference type="PROSITE" id="PS50835">
    <property type="entry name" value="IG_LIKE"/>
    <property type="match status" value="13"/>
</dbReference>
<proteinExistence type="inferred from homology"/>
<protein>
    <submittedName>
        <fullName evidence="14">Hemicentin-1-like</fullName>
    </submittedName>
</protein>
<feature type="domain" description="Ig-like" evidence="12">
    <location>
        <begin position="90"/>
        <end position="196"/>
    </location>
</feature>
<dbReference type="Proteomes" id="UP000001554">
    <property type="component" value="Chromosome 8"/>
</dbReference>
<dbReference type="InterPro" id="IPR036179">
    <property type="entry name" value="Ig-like_dom_sf"/>
</dbReference>
<dbReference type="InterPro" id="IPR051275">
    <property type="entry name" value="Cell_adhesion_signaling"/>
</dbReference>
<dbReference type="PROSITE" id="PS50056">
    <property type="entry name" value="TYR_PHOSPHATASE_2"/>
    <property type="match status" value="1"/>
</dbReference>
<feature type="domain" description="Ig-like" evidence="12">
    <location>
        <begin position="837"/>
        <end position="928"/>
    </location>
</feature>
<dbReference type="Pfam" id="PF13927">
    <property type="entry name" value="Ig_3"/>
    <property type="match status" value="7"/>
</dbReference>
<dbReference type="PROSITE" id="PS00383">
    <property type="entry name" value="TYR_PHOSPHATASE_1"/>
    <property type="match status" value="1"/>
</dbReference>
<keyword evidence="6" id="KW-0675">Receptor</keyword>
<evidence type="ECO:0000259" key="11">
    <source>
        <dbReference type="PROSITE" id="PS50056"/>
    </source>
</evidence>
<comment type="subcellular location">
    <subcellularLocation>
        <location evidence="1">Membrane</location>
        <topology evidence="1">Single-pass type I membrane protein</topology>
    </subcellularLocation>
</comment>
<dbReference type="SMART" id="SM00406">
    <property type="entry name" value="IGv"/>
    <property type="match status" value="5"/>
</dbReference>
<dbReference type="PROSITE" id="PS50055">
    <property type="entry name" value="TYR_PHOSPHATASE_PTP"/>
    <property type="match status" value="1"/>
</dbReference>
<dbReference type="InterPro" id="IPR003598">
    <property type="entry name" value="Ig_sub2"/>
</dbReference>
<keyword evidence="8" id="KW-0393">Immunoglobulin domain</keyword>
<evidence type="ECO:0000256" key="5">
    <source>
        <dbReference type="ARBA" id="ARBA00023157"/>
    </source>
</evidence>
<evidence type="ECO:0000256" key="8">
    <source>
        <dbReference type="ARBA" id="ARBA00023319"/>
    </source>
</evidence>
<feature type="domain" description="Ig-like" evidence="12">
    <location>
        <begin position="379"/>
        <end position="469"/>
    </location>
</feature>
<dbReference type="Pfam" id="PF00047">
    <property type="entry name" value="ig"/>
    <property type="match status" value="1"/>
</dbReference>
<dbReference type="GO" id="GO:0043025">
    <property type="term" value="C:neuronal cell body"/>
    <property type="evidence" value="ECO:0000318"/>
    <property type="project" value="GO_Central"/>
</dbReference>
<dbReference type="FunFam" id="2.60.40.10:FF:000032">
    <property type="entry name" value="palladin isoform X1"/>
    <property type="match status" value="4"/>
</dbReference>
<evidence type="ECO:0000259" key="12">
    <source>
        <dbReference type="PROSITE" id="PS50835"/>
    </source>
</evidence>
<evidence type="ECO:0000256" key="1">
    <source>
        <dbReference type="ARBA" id="ARBA00004479"/>
    </source>
</evidence>
<dbReference type="SMART" id="SM00408">
    <property type="entry name" value="IGc2"/>
    <property type="match status" value="13"/>
</dbReference>
<dbReference type="PRINTS" id="PR00700">
    <property type="entry name" value="PRTYPHPHTASE"/>
</dbReference>
<dbReference type="GO" id="GO:0005886">
    <property type="term" value="C:plasma membrane"/>
    <property type="evidence" value="ECO:0000318"/>
    <property type="project" value="GO_Central"/>
</dbReference>
<dbReference type="GO" id="GO:0007156">
    <property type="term" value="P:homophilic cell adhesion via plasma membrane adhesion molecules"/>
    <property type="evidence" value="ECO:0000318"/>
    <property type="project" value="GO_Central"/>
</dbReference>
<dbReference type="KEGG" id="bfo:118421150"/>
<feature type="domain" description="Ig-like" evidence="12">
    <location>
        <begin position="933"/>
        <end position="1023"/>
    </location>
</feature>
<evidence type="ECO:0000313" key="14">
    <source>
        <dbReference type="RefSeq" id="XP_035684204.1"/>
    </source>
</evidence>
<feature type="domain" description="Ig-like" evidence="12">
    <location>
        <begin position="1137"/>
        <end position="1213"/>
    </location>
</feature>
<dbReference type="InterPro" id="IPR013106">
    <property type="entry name" value="Ig_V-set"/>
</dbReference>
<evidence type="ECO:0000256" key="2">
    <source>
        <dbReference type="ARBA" id="ARBA00010504"/>
    </source>
</evidence>
<feature type="domain" description="Ig-like" evidence="12">
    <location>
        <begin position="1"/>
        <end position="70"/>
    </location>
</feature>
<evidence type="ECO:0000259" key="10">
    <source>
        <dbReference type="PROSITE" id="PS50055"/>
    </source>
</evidence>
<dbReference type="SUPFAM" id="SSF48726">
    <property type="entry name" value="Immunoglobulin"/>
    <property type="match status" value="13"/>
</dbReference>
<evidence type="ECO:0000256" key="3">
    <source>
        <dbReference type="ARBA" id="ARBA00022912"/>
    </source>
</evidence>
<dbReference type="SMART" id="SM00409">
    <property type="entry name" value="IG"/>
    <property type="match status" value="13"/>
</dbReference>
<dbReference type="PANTHER" id="PTHR11640:SF158">
    <property type="entry name" value="V-SET AND IMMUNOGLOBULIN DOMAIN-CONTAINING PROTEIN 10-LIKE 2"/>
    <property type="match status" value="1"/>
</dbReference>
<dbReference type="RefSeq" id="XP_035684204.1">
    <property type="nucleotide sequence ID" value="XM_035828311.1"/>
</dbReference>
<dbReference type="InterPro" id="IPR007110">
    <property type="entry name" value="Ig-like_dom"/>
</dbReference>
<dbReference type="InterPro" id="IPR016130">
    <property type="entry name" value="Tyr_Pase_AS"/>
</dbReference>
<dbReference type="InterPro" id="IPR029021">
    <property type="entry name" value="Prot-tyrosine_phosphatase-like"/>
</dbReference>
<dbReference type="Gene3D" id="3.90.190.10">
    <property type="entry name" value="Protein tyrosine phosphatase superfamily"/>
    <property type="match status" value="1"/>
</dbReference>
<feature type="domain" description="Tyrosine-protein phosphatase" evidence="10">
    <location>
        <begin position="1511"/>
        <end position="1744"/>
    </location>
</feature>
<dbReference type="SUPFAM" id="SSF52799">
    <property type="entry name" value="(Phosphotyrosine protein) phosphatases II"/>
    <property type="match status" value="1"/>
</dbReference>
<dbReference type="GO" id="GO:0004725">
    <property type="term" value="F:protein tyrosine phosphatase activity"/>
    <property type="evidence" value="ECO:0007669"/>
    <property type="project" value="UniProtKB-EC"/>
</dbReference>
<feature type="domain" description="Ig-like" evidence="12">
    <location>
        <begin position="201"/>
        <end position="284"/>
    </location>
</feature>
<evidence type="ECO:0000313" key="13">
    <source>
        <dbReference type="Proteomes" id="UP000001554"/>
    </source>
</evidence>
<dbReference type="InterPro" id="IPR000387">
    <property type="entry name" value="Tyr_Pase_dom"/>
</dbReference>
<feature type="domain" description="Ig-like" evidence="12">
    <location>
        <begin position="563"/>
        <end position="649"/>
    </location>
</feature>
<evidence type="ECO:0000256" key="6">
    <source>
        <dbReference type="ARBA" id="ARBA00023170"/>
    </source>
</evidence>
<dbReference type="OrthoDB" id="5985519at2759"/>
<reference evidence="13" key="1">
    <citation type="journal article" date="2020" name="Nat. Ecol. Evol.">
        <title>Deeply conserved synteny resolves early events in vertebrate evolution.</title>
        <authorList>
            <person name="Simakov O."/>
            <person name="Marletaz F."/>
            <person name="Yue J.X."/>
            <person name="O'Connell B."/>
            <person name="Jenkins J."/>
            <person name="Brandt A."/>
            <person name="Calef R."/>
            <person name="Tung C.H."/>
            <person name="Huang T.K."/>
            <person name="Schmutz J."/>
            <person name="Satoh N."/>
            <person name="Yu J.K."/>
            <person name="Putnam N.H."/>
            <person name="Green R.E."/>
            <person name="Rokhsar D.S."/>
        </authorList>
    </citation>
    <scope>NUCLEOTIDE SEQUENCE [LARGE SCALE GENOMIC DNA]</scope>
    <source>
        <strain evidence="13">S238N-H82</strain>
    </source>
</reference>
<keyword evidence="3" id="KW-0378">Hydrolase</keyword>
<dbReference type="InterPro" id="IPR013783">
    <property type="entry name" value="Ig-like_fold"/>
</dbReference>